<dbReference type="InterPro" id="IPR058781">
    <property type="entry name" value="HH_AprE-like"/>
</dbReference>
<feature type="domain" description="AprE-like long alpha-helical hairpin" evidence="10">
    <location>
        <begin position="117"/>
        <end position="296"/>
    </location>
</feature>
<evidence type="ECO:0000256" key="9">
    <source>
        <dbReference type="SAM" id="Phobius"/>
    </source>
</evidence>
<evidence type="ECO:0000256" key="1">
    <source>
        <dbReference type="ARBA" id="ARBA00004377"/>
    </source>
</evidence>
<dbReference type="AlphaFoldDB" id="A0A212L578"/>
<keyword evidence="8 9" id="KW-0472">Membrane</keyword>
<dbReference type="Gene3D" id="2.40.50.100">
    <property type="match status" value="1"/>
</dbReference>
<dbReference type="InterPro" id="IPR058982">
    <property type="entry name" value="Beta-barrel_AprE"/>
</dbReference>
<evidence type="ECO:0000256" key="5">
    <source>
        <dbReference type="ARBA" id="ARBA00022519"/>
    </source>
</evidence>
<evidence type="ECO:0000256" key="2">
    <source>
        <dbReference type="ARBA" id="ARBA00009477"/>
    </source>
</evidence>
<dbReference type="InterPro" id="IPR050739">
    <property type="entry name" value="MFP"/>
</dbReference>
<dbReference type="GO" id="GO:0015031">
    <property type="term" value="P:protein transport"/>
    <property type="evidence" value="ECO:0007669"/>
    <property type="project" value="InterPro"/>
</dbReference>
<keyword evidence="4" id="KW-1003">Cell membrane</keyword>
<evidence type="ECO:0000256" key="6">
    <source>
        <dbReference type="ARBA" id="ARBA00022692"/>
    </source>
</evidence>
<dbReference type="EMBL" id="FMJC01000002">
    <property type="protein sequence ID" value="SCM72688.1"/>
    <property type="molecule type" value="Genomic_DNA"/>
</dbReference>
<evidence type="ECO:0000256" key="4">
    <source>
        <dbReference type="ARBA" id="ARBA00022475"/>
    </source>
</evidence>
<keyword evidence="6 9" id="KW-0812">Transmembrane</keyword>
<evidence type="ECO:0000313" key="12">
    <source>
        <dbReference type="EMBL" id="SCM72688.1"/>
    </source>
</evidence>
<dbReference type="Pfam" id="PF26002">
    <property type="entry name" value="Beta-barrel_AprE"/>
    <property type="match status" value="1"/>
</dbReference>
<evidence type="ECO:0000256" key="3">
    <source>
        <dbReference type="ARBA" id="ARBA00022448"/>
    </source>
</evidence>
<evidence type="ECO:0000256" key="8">
    <source>
        <dbReference type="ARBA" id="ARBA00023136"/>
    </source>
</evidence>
<dbReference type="PANTHER" id="PTHR30386:SF26">
    <property type="entry name" value="TRANSPORT PROTEIN COMB"/>
    <property type="match status" value="1"/>
</dbReference>
<feature type="domain" description="AprE-like beta-barrel" evidence="11">
    <location>
        <begin position="342"/>
        <end position="430"/>
    </location>
</feature>
<evidence type="ECO:0000256" key="7">
    <source>
        <dbReference type="ARBA" id="ARBA00022989"/>
    </source>
</evidence>
<keyword evidence="5" id="KW-0997">Cell inner membrane</keyword>
<evidence type="ECO:0000259" key="11">
    <source>
        <dbReference type="Pfam" id="PF26002"/>
    </source>
</evidence>
<protein>
    <submittedName>
        <fullName evidence="12">HlyD family type I secretion membrane fusion protein</fullName>
    </submittedName>
</protein>
<keyword evidence="3" id="KW-0813">Transport</keyword>
<dbReference type="NCBIfam" id="TIGR01843">
    <property type="entry name" value="type_I_hlyD"/>
    <property type="match status" value="1"/>
</dbReference>
<evidence type="ECO:0000259" key="10">
    <source>
        <dbReference type="Pfam" id="PF25994"/>
    </source>
</evidence>
<gene>
    <name evidence="12" type="ORF">KL86DES1_20778</name>
</gene>
<sequence>MSALVNFWRRLFGLSSLQEEEHLPYMNKVDAALQRKGRVAAVFLSLGTAVLLCILVIWAAWASIDEVTRGHGQVVSASGTQVIQNLEGGILREVLVREGQIVAKDQPLARLDNLGAASQYNDALAKALENRVALIRLEAEKNAVPPVFDVELLTAAPQVIADQEEMYHSRRERYLSEMAMLTSQHRQRLKDVDEHRGRKTQLEHNLALAEERRDLAKPLEARKLYPRVDFLDLEQRVVTLRGDLEAIAASLGKAEEAVLEIERKLNLHKAEYDSEINAEVNKRRTELTSLQAMLSAGGDRVTRTELRSPVRGTVKRVIINTLGGVVRSGEPIMEIVPLDDTLLVEARIRPADIAFIHAEQRAMVKISAYDFSIYGGLEAVVEQISADTIEDKKSEFFYLVKLRTKKNEIVYRNEHLPIIPGMVAGVEIVSGKKTVLDYLLKPLLKAQQNAMRER</sequence>
<feature type="transmembrane region" description="Helical" evidence="9">
    <location>
        <begin position="39"/>
        <end position="61"/>
    </location>
</feature>
<dbReference type="Gene3D" id="2.40.30.170">
    <property type="match status" value="1"/>
</dbReference>
<comment type="similarity">
    <text evidence="2">Belongs to the membrane fusion protein (MFP) (TC 8.A.1) family.</text>
</comment>
<dbReference type="PRINTS" id="PR01490">
    <property type="entry name" value="RTXTOXIND"/>
</dbReference>
<organism evidence="12">
    <name type="scientific">uncultured Desulfovibrio sp</name>
    <dbReference type="NCBI Taxonomy" id="167968"/>
    <lineage>
        <taxon>Bacteria</taxon>
        <taxon>Pseudomonadati</taxon>
        <taxon>Thermodesulfobacteriota</taxon>
        <taxon>Desulfovibrionia</taxon>
        <taxon>Desulfovibrionales</taxon>
        <taxon>Desulfovibrionaceae</taxon>
        <taxon>Desulfovibrio</taxon>
        <taxon>environmental samples</taxon>
    </lineage>
</organism>
<name>A0A212L578_9BACT</name>
<keyword evidence="7 9" id="KW-1133">Transmembrane helix</keyword>
<dbReference type="InterPro" id="IPR010129">
    <property type="entry name" value="T1SS_HlyD"/>
</dbReference>
<dbReference type="Pfam" id="PF25994">
    <property type="entry name" value="HH_AprE"/>
    <property type="match status" value="1"/>
</dbReference>
<reference evidence="12" key="1">
    <citation type="submission" date="2016-08" db="EMBL/GenBank/DDBJ databases">
        <authorList>
            <person name="Seilhamer J.J."/>
        </authorList>
    </citation>
    <scope>NUCLEOTIDE SEQUENCE</scope>
    <source>
        <strain evidence="12">86-1</strain>
    </source>
</reference>
<dbReference type="RefSeq" id="WP_179980329.1">
    <property type="nucleotide sequence ID" value="NZ_LT608333.1"/>
</dbReference>
<accession>A0A212L578</accession>
<proteinExistence type="inferred from homology"/>
<comment type="subcellular location">
    <subcellularLocation>
        <location evidence="1">Cell inner membrane</location>
        <topology evidence="1">Single-pass membrane protein</topology>
    </subcellularLocation>
</comment>
<dbReference type="PANTHER" id="PTHR30386">
    <property type="entry name" value="MEMBRANE FUSION SUBUNIT OF EMRAB-TOLC MULTIDRUG EFFLUX PUMP"/>
    <property type="match status" value="1"/>
</dbReference>
<dbReference type="GO" id="GO:0005886">
    <property type="term" value="C:plasma membrane"/>
    <property type="evidence" value="ECO:0007669"/>
    <property type="project" value="UniProtKB-SubCell"/>
</dbReference>